<reference evidence="1 2" key="1">
    <citation type="submission" date="2019-08" db="EMBL/GenBank/DDBJ databases">
        <title>The genome of the soybean aphid Biotype 1, its phylome, world population structure and adaptation to the North American continent.</title>
        <authorList>
            <person name="Giordano R."/>
            <person name="Donthu R.K."/>
            <person name="Hernandez A.G."/>
            <person name="Wright C.L."/>
            <person name="Zimin A.V."/>
        </authorList>
    </citation>
    <scope>NUCLEOTIDE SEQUENCE [LARGE SCALE GENOMIC DNA]</scope>
    <source>
        <tissue evidence="1">Whole aphids</tissue>
    </source>
</reference>
<dbReference type="Proteomes" id="UP000475862">
    <property type="component" value="Unassembled WGS sequence"/>
</dbReference>
<evidence type="ECO:0000313" key="1">
    <source>
        <dbReference type="EMBL" id="KAE9545019.1"/>
    </source>
</evidence>
<comment type="caution">
    <text evidence="1">The sequence shown here is derived from an EMBL/GenBank/DDBJ whole genome shotgun (WGS) entry which is preliminary data.</text>
</comment>
<evidence type="ECO:0000313" key="2">
    <source>
        <dbReference type="Proteomes" id="UP000475862"/>
    </source>
</evidence>
<keyword evidence="2" id="KW-1185">Reference proteome</keyword>
<dbReference type="EMBL" id="VYZN01000001">
    <property type="protein sequence ID" value="KAE9545019.1"/>
    <property type="molecule type" value="Genomic_DNA"/>
</dbReference>
<accession>A0A6G0U8T4</accession>
<dbReference type="AlphaFoldDB" id="A0A6G0U8T4"/>
<name>A0A6G0U8T4_APHGL</name>
<sequence length="337" mass="37771">MTSNHTSVLSNFKSRWLTRYPASNAWNQNDILEIMAPFEEMMQKPKSVPNDGHSFFGFKSFLTHFINQSNIDLDEFSIVLHFGFEHILSLFEGLLLILELNDSNVFKTFVVSVFLTINGSTESKIPSFIISLSLCLRIYCTRSVLVLSIVSCPVSFSAAVSGFLSDKRKNKLLRESSVQSMLQANIKKSKNSCKSIRSHSEVTSNAVISSLFDSSVDEFITHLSSACSTLVDSCLQILELYLAQWTMIPKLFNILHIYTDTTQNLNFNRIFDAITSALDILSRATDSGKSGCTIIFRHTSIAIVDKENIEADHLSIFFFLSRFCADSVLSSSTSKIL</sequence>
<protein>
    <submittedName>
        <fullName evidence="1">Uncharacterized protein</fullName>
    </submittedName>
</protein>
<gene>
    <name evidence="1" type="ORF">AGLY_000562</name>
</gene>
<organism evidence="1 2">
    <name type="scientific">Aphis glycines</name>
    <name type="common">Soybean aphid</name>
    <dbReference type="NCBI Taxonomy" id="307491"/>
    <lineage>
        <taxon>Eukaryota</taxon>
        <taxon>Metazoa</taxon>
        <taxon>Ecdysozoa</taxon>
        <taxon>Arthropoda</taxon>
        <taxon>Hexapoda</taxon>
        <taxon>Insecta</taxon>
        <taxon>Pterygota</taxon>
        <taxon>Neoptera</taxon>
        <taxon>Paraneoptera</taxon>
        <taxon>Hemiptera</taxon>
        <taxon>Sternorrhyncha</taxon>
        <taxon>Aphidomorpha</taxon>
        <taxon>Aphidoidea</taxon>
        <taxon>Aphididae</taxon>
        <taxon>Aphidini</taxon>
        <taxon>Aphis</taxon>
        <taxon>Aphis</taxon>
    </lineage>
</organism>
<proteinExistence type="predicted"/>